<name>A0A934W0D4_9RHOB</name>
<dbReference type="GO" id="GO:0005737">
    <property type="term" value="C:cytoplasm"/>
    <property type="evidence" value="ECO:0007669"/>
    <property type="project" value="TreeGrafter"/>
</dbReference>
<dbReference type="SUPFAM" id="SSF52540">
    <property type="entry name" value="P-loop containing nucleoside triphosphate hydrolases"/>
    <property type="match status" value="1"/>
</dbReference>
<dbReference type="AlphaFoldDB" id="A0A934W0D4"/>
<dbReference type="PANTHER" id="PTHR12169">
    <property type="entry name" value="ATPASE N2B"/>
    <property type="match status" value="1"/>
</dbReference>
<accession>A0A934W0D4</accession>
<dbReference type="NCBIfam" id="NF040713">
    <property type="entry name" value="ZapE"/>
    <property type="match status" value="1"/>
</dbReference>
<protein>
    <submittedName>
        <fullName evidence="3">AFG1 family ATPase</fullName>
    </submittedName>
</protein>
<dbReference type="InterPro" id="IPR027417">
    <property type="entry name" value="P-loop_NTPase"/>
</dbReference>
<dbReference type="Proteomes" id="UP000640485">
    <property type="component" value="Unassembled WGS sequence"/>
</dbReference>
<proteinExistence type="predicted"/>
<dbReference type="EMBL" id="JAEPRQ010000003">
    <property type="protein sequence ID" value="MBK4216213.1"/>
    <property type="molecule type" value="Genomic_DNA"/>
</dbReference>
<dbReference type="Gene3D" id="3.40.50.300">
    <property type="entry name" value="P-loop containing nucleotide triphosphate hydrolases"/>
    <property type="match status" value="1"/>
</dbReference>
<evidence type="ECO:0000256" key="1">
    <source>
        <dbReference type="ARBA" id="ARBA00022741"/>
    </source>
</evidence>
<dbReference type="GO" id="GO:0005524">
    <property type="term" value="F:ATP binding"/>
    <property type="evidence" value="ECO:0007669"/>
    <property type="project" value="UniProtKB-KW"/>
</dbReference>
<dbReference type="InterPro" id="IPR005654">
    <property type="entry name" value="ATPase_AFG1-like"/>
</dbReference>
<keyword evidence="4" id="KW-1185">Reference proteome</keyword>
<evidence type="ECO:0000313" key="3">
    <source>
        <dbReference type="EMBL" id="MBK4216213.1"/>
    </source>
</evidence>
<evidence type="ECO:0000256" key="2">
    <source>
        <dbReference type="ARBA" id="ARBA00022840"/>
    </source>
</evidence>
<sequence>MGKISDLYRERVASGKLEPDAAQQAVLPHLDRVLDDLAQLPAATSGKPRSGWRAFFGGGSSPAESGAQVKGLYLWGGVGRGKSMLMDMMAEASPLPARRVHFHEFMQEIQVGLNEARKRGDQDAVKPVAMAVAAKVRLLCFDEMQITDIADAMIVGRLFQVLLDQGVVIVTTSNRAPEELYKNGLNRQLFLPFIALIRERMDVVCLDSQTDHRQGRSTGGQVWFTPANAAAREALDAVWAEETQGAAPTPLVIEMKGRSFDLPAHAGDVARAGFWDLCGKPLGAADYLALAQRVRVLIIDGVPRLSSANYNEAKRFVTLIDALYEAKVRLFASAADEPELLYAEGEGSFEFERTASRLREMQDADWGGEAGGQPPNPRDI</sequence>
<keyword evidence="2" id="KW-0067">ATP-binding</keyword>
<dbReference type="PANTHER" id="PTHR12169:SF6">
    <property type="entry name" value="AFG1-LIKE ATPASE"/>
    <property type="match status" value="1"/>
</dbReference>
<gene>
    <name evidence="3" type="ORF">JJJ17_09780</name>
</gene>
<evidence type="ECO:0000313" key="4">
    <source>
        <dbReference type="Proteomes" id="UP000640485"/>
    </source>
</evidence>
<dbReference type="RefSeq" id="WP_200685913.1">
    <property type="nucleotide sequence ID" value="NZ_JAEPRQ010000003.1"/>
</dbReference>
<keyword evidence="1" id="KW-0547">Nucleotide-binding</keyword>
<dbReference type="Pfam" id="PF03969">
    <property type="entry name" value="AFG1_ATPase"/>
    <property type="match status" value="1"/>
</dbReference>
<organism evidence="3 4">
    <name type="scientific">Paracoccus caeni</name>
    <dbReference type="NCBI Taxonomy" id="657651"/>
    <lineage>
        <taxon>Bacteria</taxon>
        <taxon>Pseudomonadati</taxon>
        <taxon>Pseudomonadota</taxon>
        <taxon>Alphaproteobacteria</taxon>
        <taxon>Rhodobacterales</taxon>
        <taxon>Paracoccaceae</taxon>
        <taxon>Paracoccus</taxon>
    </lineage>
</organism>
<dbReference type="GO" id="GO:0016887">
    <property type="term" value="F:ATP hydrolysis activity"/>
    <property type="evidence" value="ECO:0007669"/>
    <property type="project" value="InterPro"/>
</dbReference>
<comment type="caution">
    <text evidence="3">The sequence shown here is derived from an EMBL/GenBank/DDBJ whole genome shotgun (WGS) entry which is preliminary data.</text>
</comment>
<reference evidence="3" key="1">
    <citation type="submission" date="2021-01" db="EMBL/GenBank/DDBJ databases">
        <title>Paracoccus amoyensis sp. nov., isolated from the surface seawater along the coast of Xiamen Island, China.</title>
        <authorList>
            <person name="Lyu L."/>
        </authorList>
    </citation>
    <scope>NUCLEOTIDE SEQUENCE</scope>
    <source>
        <strain evidence="3">MJ17</strain>
    </source>
</reference>